<dbReference type="SUPFAM" id="SSF56645">
    <property type="entry name" value="Acyl-CoA dehydrogenase NM domain-like"/>
    <property type="match status" value="1"/>
</dbReference>
<comment type="similarity">
    <text evidence="3">Belongs to the acyl-CoA dehydrogenase family.</text>
</comment>
<comment type="caution">
    <text evidence="17">The sequence shown here is derived from an EMBL/GenBank/DDBJ whole genome shotgun (WGS) entry which is preliminary data.</text>
</comment>
<feature type="domain" description="Acyl-CoA dehydrogenase/oxidase N-terminal" evidence="15">
    <location>
        <begin position="137"/>
        <end position="236"/>
    </location>
</feature>
<dbReference type="NCBIfam" id="NF009586">
    <property type="entry name" value="PRK13026.1"/>
    <property type="match status" value="1"/>
</dbReference>
<keyword evidence="8" id="KW-0274">FAD</keyword>
<dbReference type="InterPro" id="IPR006091">
    <property type="entry name" value="Acyl-CoA_Oxase/DH_mid-dom"/>
</dbReference>
<dbReference type="Pfam" id="PF02770">
    <property type="entry name" value="Acyl-CoA_dh_M"/>
    <property type="match status" value="1"/>
</dbReference>
<dbReference type="Pfam" id="PF00441">
    <property type="entry name" value="Acyl-CoA_dh_1"/>
    <property type="match status" value="1"/>
</dbReference>
<evidence type="ECO:0000256" key="9">
    <source>
        <dbReference type="ARBA" id="ARBA00023002"/>
    </source>
</evidence>
<evidence type="ECO:0000256" key="5">
    <source>
        <dbReference type="ARBA" id="ARBA00012040"/>
    </source>
</evidence>
<evidence type="ECO:0000256" key="4">
    <source>
        <dbReference type="ARBA" id="ARBA00012033"/>
    </source>
</evidence>
<reference evidence="18" key="1">
    <citation type="journal article" date="2019" name="Int. J. Syst. Evol. Microbiol.">
        <title>The Global Catalogue of Microorganisms (GCM) 10K type strain sequencing project: providing services to taxonomists for standard genome sequencing and annotation.</title>
        <authorList>
            <consortium name="The Broad Institute Genomics Platform"/>
            <consortium name="The Broad Institute Genome Sequencing Center for Infectious Disease"/>
            <person name="Wu L."/>
            <person name="Ma J."/>
        </authorList>
    </citation>
    <scope>NUCLEOTIDE SEQUENCE [LARGE SCALE GENOMIC DNA]</scope>
    <source>
        <strain evidence="18">JCM 15421</strain>
    </source>
</reference>
<accession>A0ABP3U7M9</accession>
<keyword evidence="12" id="KW-0812">Transmembrane</keyword>
<keyword evidence="7" id="KW-0285">Flavoprotein</keyword>
<evidence type="ECO:0000259" key="15">
    <source>
        <dbReference type="Pfam" id="PF02771"/>
    </source>
</evidence>
<dbReference type="Gene3D" id="1.20.140.10">
    <property type="entry name" value="Butyryl-CoA Dehydrogenase, subunit A, domain 3"/>
    <property type="match status" value="1"/>
</dbReference>
<name>A0ABP3U7M9_9GAMM</name>
<dbReference type="RefSeq" id="WP_343794168.1">
    <property type="nucleotide sequence ID" value="NZ_BAAAEU010000032.1"/>
</dbReference>
<dbReference type="InterPro" id="IPR009100">
    <property type="entry name" value="AcylCoA_DH/oxidase_NM_dom_sf"/>
</dbReference>
<dbReference type="SUPFAM" id="SSF47203">
    <property type="entry name" value="Acyl-CoA dehydrogenase C-terminal domain-like"/>
    <property type="match status" value="1"/>
</dbReference>
<evidence type="ECO:0000256" key="10">
    <source>
        <dbReference type="ARBA" id="ARBA00047882"/>
    </source>
</evidence>
<evidence type="ECO:0000256" key="3">
    <source>
        <dbReference type="ARBA" id="ARBA00009347"/>
    </source>
</evidence>
<evidence type="ECO:0000313" key="18">
    <source>
        <dbReference type="Proteomes" id="UP001501523"/>
    </source>
</evidence>
<gene>
    <name evidence="17" type="ORF">GCM10009105_37980</name>
</gene>
<dbReference type="Gene3D" id="1.10.540.10">
    <property type="entry name" value="Acyl-CoA dehydrogenase/oxidase, N-terminal domain"/>
    <property type="match status" value="1"/>
</dbReference>
<evidence type="ECO:0000256" key="7">
    <source>
        <dbReference type="ARBA" id="ARBA00022630"/>
    </source>
</evidence>
<comment type="catalytic activity">
    <reaction evidence="11">
        <text>a long-chain 2,3-saturated fatty acyl-CoA + oxidized [electron-transfer flavoprotein] + H(+) = a long-chain (2E)-enoyl-CoA + reduced [electron-transfer flavoprotein]</text>
        <dbReference type="Rhea" id="RHEA:17721"/>
        <dbReference type="Rhea" id="RHEA-COMP:10685"/>
        <dbReference type="Rhea" id="RHEA-COMP:10686"/>
        <dbReference type="ChEBI" id="CHEBI:15378"/>
        <dbReference type="ChEBI" id="CHEBI:57692"/>
        <dbReference type="ChEBI" id="CHEBI:58307"/>
        <dbReference type="ChEBI" id="CHEBI:83721"/>
        <dbReference type="ChEBI" id="CHEBI:83727"/>
        <dbReference type="EC" id="1.3.8.8"/>
    </reaction>
</comment>
<dbReference type="NCBIfam" id="NF007000">
    <property type="entry name" value="PRK09463.1"/>
    <property type="match status" value="1"/>
</dbReference>
<feature type="domain" description="Acyl-CoA dehydrogenase C-terminal bacterial-type" evidence="16">
    <location>
        <begin position="518"/>
        <end position="797"/>
    </location>
</feature>
<dbReference type="InterPro" id="IPR015396">
    <property type="entry name" value="FadE_C"/>
</dbReference>
<dbReference type="Pfam" id="PF09317">
    <property type="entry name" value="ACDH_C"/>
    <property type="match status" value="1"/>
</dbReference>
<feature type="domain" description="Acyl-CoA oxidase/dehydrogenase middle" evidence="14">
    <location>
        <begin position="240"/>
        <end position="347"/>
    </location>
</feature>
<dbReference type="InterPro" id="IPR046373">
    <property type="entry name" value="Acyl-CoA_Oxase/DH_mid-dom_sf"/>
</dbReference>
<evidence type="ECO:0000256" key="8">
    <source>
        <dbReference type="ARBA" id="ARBA00022827"/>
    </source>
</evidence>
<evidence type="ECO:0000256" key="1">
    <source>
        <dbReference type="ARBA" id="ARBA00001974"/>
    </source>
</evidence>
<dbReference type="PANTHER" id="PTHR48083">
    <property type="entry name" value="MEDIUM-CHAIN SPECIFIC ACYL-COA DEHYDROGENASE, MITOCHONDRIAL-RELATED"/>
    <property type="match status" value="1"/>
</dbReference>
<evidence type="ECO:0000313" key="17">
    <source>
        <dbReference type="EMBL" id="GAA0724930.1"/>
    </source>
</evidence>
<comment type="cofactor">
    <cofactor evidence="1">
        <name>FAD</name>
        <dbReference type="ChEBI" id="CHEBI:57692"/>
    </cofactor>
</comment>
<dbReference type="InterPro" id="IPR009075">
    <property type="entry name" value="AcylCo_DH/oxidase_C"/>
</dbReference>
<dbReference type="EC" id="1.3.8.7" evidence="4"/>
<evidence type="ECO:0000259" key="14">
    <source>
        <dbReference type="Pfam" id="PF02770"/>
    </source>
</evidence>
<dbReference type="Proteomes" id="UP001501523">
    <property type="component" value="Unassembled WGS sequence"/>
</dbReference>
<evidence type="ECO:0000259" key="16">
    <source>
        <dbReference type="Pfam" id="PF09317"/>
    </source>
</evidence>
<dbReference type="Pfam" id="PF02771">
    <property type="entry name" value="Acyl-CoA_dh_N"/>
    <property type="match status" value="1"/>
</dbReference>
<dbReference type="Gene3D" id="2.40.110.10">
    <property type="entry name" value="Butyryl-CoA Dehydrogenase, subunit A, domain 2"/>
    <property type="match status" value="1"/>
</dbReference>
<evidence type="ECO:0000256" key="11">
    <source>
        <dbReference type="ARBA" id="ARBA00049247"/>
    </source>
</evidence>
<keyword evidence="9" id="KW-0560">Oxidoreductase</keyword>
<dbReference type="EMBL" id="BAAAEU010000032">
    <property type="protein sequence ID" value="GAA0724930.1"/>
    <property type="molecule type" value="Genomic_DNA"/>
</dbReference>
<organism evidence="17 18">
    <name type="scientific">Dokdonella soli</name>
    <dbReference type="NCBI Taxonomy" id="529810"/>
    <lineage>
        <taxon>Bacteria</taxon>
        <taxon>Pseudomonadati</taxon>
        <taxon>Pseudomonadota</taxon>
        <taxon>Gammaproteobacteria</taxon>
        <taxon>Lysobacterales</taxon>
        <taxon>Rhodanobacteraceae</taxon>
        <taxon>Dokdonella</taxon>
    </lineage>
</organism>
<keyword evidence="18" id="KW-1185">Reference proteome</keyword>
<dbReference type="EC" id="1.3.8.8" evidence="5"/>
<dbReference type="PANTHER" id="PTHR48083:SF33">
    <property type="entry name" value="ACYL-COENZYME A DEHYDROGENASE"/>
    <property type="match status" value="1"/>
</dbReference>
<comment type="catalytic activity">
    <reaction evidence="10">
        <text>a medium-chain 2,3-saturated fatty acyl-CoA + oxidized [electron-transfer flavoprotein] + H(+) = a medium-chain (2E)-enoyl-CoA + reduced [electron-transfer flavoprotein]</text>
        <dbReference type="Rhea" id="RHEA:14477"/>
        <dbReference type="Rhea" id="RHEA-COMP:10685"/>
        <dbReference type="Rhea" id="RHEA-COMP:10686"/>
        <dbReference type="ChEBI" id="CHEBI:15378"/>
        <dbReference type="ChEBI" id="CHEBI:57692"/>
        <dbReference type="ChEBI" id="CHEBI:58307"/>
        <dbReference type="ChEBI" id="CHEBI:83723"/>
        <dbReference type="ChEBI" id="CHEBI:83726"/>
        <dbReference type="EC" id="1.3.8.7"/>
    </reaction>
</comment>
<dbReference type="InterPro" id="IPR013786">
    <property type="entry name" value="AcylCoA_DH/ox_N"/>
</dbReference>
<dbReference type="InterPro" id="IPR037069">
    <property type="entry name" value="AcylCoA_DH/ox_N_sf"/>
</dbReference>
<dbReference type="InterPro" id="IPR050741">
    <property type="entry name" value="Acyl-CoA_dehydrogenase"/>
</dbReference>
<evidence type="ECO:0000256" key="2">
    <source>
        <dbReference type="ARBA" id="ARBA00005005"/>
    </source>
</evidence>
<comment type="pathway">
    <text evidence="2">Lipid metabolism; fatty acid beta-oxidation.</text>
</comment>
<evidence type="ECO:0000256" key="12">
    <source>
        <dbReference type="SAM" id="Phobius"/>
    </source>
</evidence>
<keyword evidence="12" id="KW-0472">Membrane</keyword>
<protein>
    <recommendedName>
        <fullName evidence="6">Acyl-coenzyme A dehydrogenase</fullName>
        <ecNumber evidence="4">1.3.8.7</ecNumber>
        <ecNumber evidence="5">1.3.8.8</ecNumber>
    </recommendedName>
</protein>
<proteinExistence type="inferred from homology"/>
<evidence type="ECO:0000256" key="6">
    <source>
        <dbReference type="ARBA" id="ARBA00020144"/>
    </source>
</evidence>
<feature type="domain" description="Acyl-CoA dehydrogenase/oxidase C-terminal" evidence="13">
    <location>
        <begin position="364"/>
        <end position="511"/>
    </location>
</feature>
<feature type="transmembrane region" description="Helical" evidence="12">
    <location>
        <begin position="46"/>
        <end position="67"/>
    </location>
</feature>
<sequence>MPWIVLLLALAVFAVLAFRGLGFLAWVAAAGTLLLGWRLAGVAHPYLFGACVVAAIALALLSGLPPLRRQLVSRFVMPMFAKVLPRLGDTERIALEAGTVWWDGDLFGGMPDWQKLLDFQPPPLSAEEQAFLDGPTEELCRRISDWDIYQQRDLPAPIWDFIKEQRFLGMILPKEHGGLGFSALAHSRVVTRIASRSVTAAVTVMVPNSLGPGELLLHYGTAAQKQKYLSRLARGEEIPCFALTGPEAGSDAAATQSDGIVEKRTIDGQEVLGLRLNWKKRYITLAPVATLIGLAFRLKDPNKLIGDREDRGITCALIPRATPGVEIGLRHDPMGVPFQNGPIVGKDVFVPLDEAVIGGREQIGHGWRMLMESLAAGRSISLPALSIGAAQLATRICGAYATVREQFDTPIGRFEGIEEPLARIAGLTYVMTATRNLTCGALDAGEKPAVIGNIAKAYLTDAMRQVISDAMDIRAGSAIQRGPRNTLARAWDAVPIGITVEGANILTRSMIVYGQGAIRCHPFVQKEIDAIAKNDLAAFDRAIFGHVNLFATRAIRAKLLALTGSRLADVPRTEDTHRYYQHLSRFSAAFTIVSDTAMGTLGGSLKRREKLSGRLADALAYLYLASCALKRYHDEPKTRPNHALACWSAELCLYRIQEALLGVLDNLPVRWAAVLLKLAIFPLGARFRPPSDRLGTEVARDILEDREARRTLTADVFVPPPDEPGLGALEAALDKAVRAIPIETKLRDAVRAGRLDRAPGYMLDDLGVAAGVISGVEYDLLNEARDARDEVIAVDAFDPEVYKTLH</sequence>
<dbReference type="InterPro" id="IPR036250">
    <property type="entry name" value="AcylCo_DH-like_C"/>
</dbReference>
<keyword evidence="12" id="KW-1133">Transmembrane helix</keyword>
<evidence type="ECO:0000259" key="13">
    <source>
        <dbReference type="Pfam" id="PF00441"/>
    </source>
</evidence>